<protein>
    <recommendedName>
        <fullName evidence="7">Zn(2)-C6 fungal-type domain-containing protein</fullName>
    </recommendedName>
</protein>
<dbReference type="GO" id="GO:0005634">
    <property type="term" value="C:nucleus"/>
    <property type="evidence" value="ECO:0007669"/>
    <property type="project" value="UniProtKB-SubCell"/>
</dbReference>
<evidence type="ECO:0000256" key="4">
    <source>
        <dbReference type="ARBA" id="ARBA00023163"/>
    </source>
</evidence>
<dbReference type="CDD" id="cd00067">
    <property type="entry name" value="GAL4"/>
    <property type="match status" value="1"/>
</dbReference>
<evidence type="ECO:0000256" key="2">
    <source>
        <dbReference type="ARBA" id="ARBA00022723"/>
    </source>
</evidence>
<evidence type="ECO:0000256" key="3">
    <source>
        <dbReference type="ARBA" id="ARBA00023015"/>
    </source>
</evidence>
<evidence type="ECO:0000259" key="7">
    <source>
        <dbReference type="PROSITE" id="PS50048"/>
    </source>
</evidence>
<dbReference type="SMART" id="SM00906">
    <property type="entry name" value="Fungal_trans"/>
    <property type="match status" value="1"/>
</dbReference>
<dbReference type="InterPro" id="IPR036864">
    <property type="entry name" value="Zn2-C6_fun-type_DNA-bd_sf"/>
</dbReference>
<evidence type="ECO:0000256" key="5">
    <source>
        <dbReference type="ARBA" id="ARBA00023242"/>
    </source>
</evidence>
<comment type="subcellular location">
    <subcellularLocation>
        <location evidence="1">Nucleus</location>
    </subcellularLocation>
</comment>
<keyword evidence="2" id="KW-0479">Metal-binding</keyword>
<dbReference type="AlphaFoldDB" id="A0A2T3ZWB7"/>
<dbReference type="GO" id="GO:0006351">
    <property type="term" value="P:DNA-templated transcription"/>
    <property type="evidence" value="ECO:0007669"/>
    <property type="project" value="InterPro"/>
</dbReference>
<dbReference type="InterPro" id="IPR001138">
    <property type="entry name" value="Zn2Cys6_DnaBD"/>
</dbReference>
<evidence type="ECO:0000313" key="8">
    <source>
        <dbReference type="EMBL" id="PTB49106.1"/>
    </source>
</evidence>
<reference evidence="8 9" key="1">
    <citation type="submission" date="2016-07" db="EMBL/GenBank/DDBJ databases">
        <title>Multiple horizontal gene transfer events from other fungi enriched the ability of initially mycotrophic Trichoderma (Ascomycota) to feed on dead plant biomass.</title>
        <authorList>
            <consortium name="DOE Joint Genome Institute"/>
            <person name="Aerts A."/>
            <person name="Atanasova L."/>
            <person name="Chenthamara K."/>
            <person name="Zhang J."/>
            <person name="Grujic M."/>
            <person name="Henrissat B."/>
            <person name="Kuo A."/>
            <person name="Salamov A."/>
            <person name="Lipzen A."/>
            <person name="Labutti K."/>
            <person name="Barry K."/>
            <person name="Miao Y."/>
            <person name="Rahimi M.J."/>
            <person name="Shen Q."/>
            <person name="Grigoriev I.V."/>
            <person name="Kubicek C.P."/>
            <person name="Druzhinina I.S."/>
        </authorList>
    </citation>
    <scope>NUCLEOTIDE SEQUENCE [LARGE SCALE GENOMIC DNA]</scope>
    <source>
        <strain evidence="8 9">CBS 226.95</strain>
    </source>
</reference>
<feature type="compositionally biased region" description="Acidic residues" evidence="6">
    <location>
        <begin position="1"/>
        <end position="11"/>
    </location>
</feature>
<dbReference type="Pfam" id="PF04082">
    <property type="entry name" value="Fungal_trans"/>
    <property type="match status" value="1"/>
</dbReference>
<feature type="domain" description="Zn(2)-C6 fungal-type" evidence="7">
    <location>
        <begin position="44"/>
        <end position="73"/>
    </location>
</feature>
<proteinExistence type="predicted"/>
<keyword evidence="4" id="KW-0804">Transcription</keyword>
<keyword evidence="3" id="KW-0805">Transcription regulation</keyword>
<accession>A0A2T3ZWB7</accession>
<dbReference type="CDD" id="cd12148">
    <property type="entry name" value="fungal_TF_MHR"/>
    <property type="match status" value="1"/>
</dbReference>
<feature type="region of interest" description="Disordered" evidence="6">
    <location>
        <begin position="1"/>
        <end position="45"/>
    </location>
</feature>
<organism evidence="8 9">
    <name type="scientific">Trichoderma harzianum CBS 226.95</name>
    <dbReference type="NCBI Taxonomy" id="983964"/>
    <lineage>
        <taxon>Eukaryota</taxon>
        <taxon>Fungi</taxon>
        <taxon>Dikarya</taxon>
        <taxon>Ascomycota</taxon>
        <taxon>Pezizomycotina</taxon>
        <taxon>Sordariomycetes</taxon>
        <taxon>Hypocreomycetidae</taxon>
        <taxon>Hypocreales</taxon>
        <taxon>Hypocreaceae</taxon>
        <taxon>Trichoderma</taxon>
    </lineage>
</organism>
<dbReference type="SUPFAM" id="SSF57701">
    <property type="entry name" value="Zn2/Cys6 DNA-binding domain"/>
    <property type="match status" value="1"/>
</dbReference>
<evidence type="ECO:0000313" key="9">
    <source>
        <dbReference type="Proteomes" id="UP000241690"/>
    </source>
</evidence>
<evidence type="ECO:0000256" key="6">
    <source>
        <dbReference type="SAM" id="MobiDB-lite"/>
    </source>
</evidence>
<dbReference type="PANTHER" id="PTHR47338:SF23">
    <property type="entry name" value="ZN(II)2CYS6 TRANSCRIPTION FACTOR (EUROFUNG)"/>
    <property type="match status" value="1"/>
</dbReference>
<name>A0A2T3ZWB7_TRIHA</name>
<keyword evidence="5" id="KW-0539">Nucleus</keyword>
<dbReference type="STRING" id="983964.A0A2T3ZWB7"/>
<dbReference type="InterPro" id="IPR007219">
    <property type="entry name" value="XnlR_reg_dom"/>
</dbReference>
<dbReference type="Pfam" id="PF00172">
    <property type="entry name" value="Zn_clus"/>
    <property type="match status" value="1"/>
</dbReference>
<feature type="region of interest" description="Disordered" evidence="6">
    <location>
        <begin position="154"/>
        <end position="184"/>
    </location>
</feature>
<dbReference type="PROSITE" id="PS00463">
    <property type="entry name" value="ZN2_CY6_FUNGAL_1"/>
    <property type="match status" value="1"/>
</dbReference>
<dbReference type="InterPro" id="IPR050815">
    <property type="entry name" value="TF_fung"/>
</dbReference>
<dbReference type="GO" id="GO:0008270">
    <property type="term" value="F:zinc ion binding"/>
    <property type="evidence" value="ECO:0007669"/>
    <property type="project" value="InterPro"/>
</dbReference>
<dbReference type="PROSITE" id="PS50048">
    <property type="entry name" value="ZN2_CY6_FUNGAL_2"/>
    <property type="match status" value="1"/>
</dbReference>
<dbReference type="Proteomes" id="UP000241690">
    <property type="component" value="Unassembled WGS sequence"/>
</dbReference>
<dbReference type="GeneID" id="36620861"/>
<dbReference type="GO" id="GO:0003677">
    <property type="term" value="F:DNA binding"/>
    <property type="evidence" value="ECO:0007669"/>
    <property type="project" value="InterPro"/>
</dbReference>
<dbReference type="SMART" id="SM00066">
    <property type="entry name" value="GAL4"/>
    <property type="match status" value="1"/>
</dbReference>
<gene>
    <name evidence="8" type="ORF">M431DRAFT_126834</name>
</gene>
<dbReference type="PANTHER" id="PTHR47338">
    <property type="entry name" value="ZN(II)2CYS6 TRANSCRIPTION FACTOR (EUROFUNG)-RELATED"/>
    <property type="match status" value="1"/>
</dbReference>
<evidence type="ECO:0000256" key="1">
    <source>
        <dbReference type="ARBA" id="ARBA00004123"/>
    </source>
</evidence>
<dbReference type="Gene3D" id="4.10.240.10">
    <property type="entry name" value="Zn(2)-C6 fungal-type DNA-binding domain"/>
    <property type="match status" value="1"/>
</dbReference>
<dbReference type="GO" id="GO:0000981">
    <property type="term" value="F:DNA-binding transcription factor activity, RNA polymerase II-specific"/>
    <property type="evidence" value="ECO:0007669"/>
    <property type="project" value="InterPro"/>
</dbReference>
<keyword evidence="9" id="KW-1185">Reference proteome</keyword>
<dbReference type="RefSeq" id="XP_024768783.1">
    <property type="nucleotide sequence ID" value="XM_024912302.1"/>
</dbReference>
<dbReference type="EMBL" id="KZ679694">
    <property type="protein sequence ID" value="PTB49106.1"/>
    <property type="molecule type" value="Genomic_DNA"/>
</dbReference>
<sequence>MMPVDDVEAEDVQGSATGSEDKQAASKKRKLSSRDDNQENEGPACQNCRKKKSACSRTQPCSACVRYNVECVYYDGRAKTGVRTGAIESINQRIASLEQMFLGQSILWNQLFGGLNSPTSGSVENTSTDGFTQENLEQSITQLRNRLASTVQSKQQSAVQDLEGPPQLPKSLGSSAPGATSEARLPPDELMDALIDIYFDQVHQWIPMLHVRHFRERLLMPNGRESASTIFYAITSLCARFSNDPRLGHGAEKTAYARQCRQVVILRSMESFSVENLQALTICSFDLIGGGRGPSAWSIVGSMTRTVEQLQLSVEEEDQNKPLTKTLIRRMNFLPRCRSWSETEERRRVFWNIFIMDRFCSIATGWNFSLTSADVKRRLPCEGSLWERGQPLDVPTPYFGIADLTSRANPAVPTARPDGEDQDLLGGFAFCIEATESLSLVTSFFLQHDLDFSDPHQFQLWLVRFKQLDLRLVQWKIFLPKPWREACVLNADGNMDPNLTLAHMTHNTAVILLHQVIAFPLPEWQSQRLRLPSLSSAETCFAAATEVSIIAEAYLQRSTSLTNPQFAFCLFICGRLLLAYSSYHSQPLAPSFNSLVSSLYNISNRWNGPFSDDTNGETHNLASKFATRLTQARQHDQHILDIREPVYSDDQYIDKTAVNTNRREGSGSGPGSFTHGIDTTGVGVPTPSLSDLHGASPDSISMAFPPLPLSLQGQMSYNGHSKSMPIDSPRAGIAIGVRSADPIMADVHSYDGVDAFLDPSFPPDQRVSVFSYSNNM</sequence>